<dbReference type="InterPro" id="IPR036097">
    <property type="entry name" value="HisK_dim/P_sf"/>
</dbReference>
<evidence type="ECO:0000256" key="6">
    <source>
        <dbReference type="ARBA" id="ARBA00022741"/>
    </source>
</evidence>
<dbReference type="InterPro" id="IPR003594">
    <property type="entry name" value="HATPase_dom"/>
</dbReference>
<dbReference type="SMART" id="SM00304">
    <property type="entry name" value="HAMP"/>
    <property type="match status" value="1"/>
</dbReference>
<accession>A0A498CWJ0</accession>
<dbReference type="Pfam" id="PF02518">
    <property type="entry name" value="HATPase_c"/>
    <property type="match status" value="1"/>
</dbReference>
<evidence type="ECO:0000313" key="15">
    <source>
        <dbReference type="Proteomes" id="UP000276301"/>
    </source>
</evidence>
<dbReference type="SUPFAM" id="SSF158472">
    <property type="entry name" value="HAMP domain-like"/>
    <property type="match status" value="1"/>
</dbReference>
<keyword evidence="4" id="KW-0597">Phosphoprotein</keyword>
<evidence type="ECO:0000256" key="9">
    <source>
        <dbReference type="ARBA" id="ARBA00023012"/>
    </source>
</evidence>
<dbReference type="SUPFAM" id="SSF47384">
    <property type="entry name" value="Homodimeric domain of signal transducing histidine kinase"/>
    <property type="match status" value="1"/>
</dbReference>
<dbReference type="EMBL" id="RCHT01000029">
    <property type="protein sequence ID" value="RLL08703.1"/>
    <property type="molecule type" value="Genomic_DNA"/>
</dbReference>
<dbReference type="InterPro" id="IPR003661">
    <property type="entry name" value="HisK_dim/P_dom"/>
</dbReference>
<dbReference type="InterPro" id="IPR005467">
    <property type="entry name" value="His_kinase_dom"/>
</dbReference>
<dbReference type="InterPro" id="IPR050351">
    <property type="entry name" value="BphY/WalK/GraS-like"/>
</dbReference>
<dbReference type="SMART" id="SM00388">
    <property type="entry name" value="HisKA"/>
    <property type="match status" value="1"/>
</dbReference>
<evidence type="ECO:0000256" key="11">
    <source>
        <dbReference type="SAM" id="Phobius"/>
    </source>
</evidence>
<evidence type="ECO:0000259" key="13">
    <source>
        <dbReference type="PROSITE" id="PS50885"/>
    </source>
</evidence>
<dbReference type="SMART" id="SM00387">
    <property type="entry name" value="HATPase_c"/>
    <property type="match status" value="1"/>
</dbReference>
<keyword evidence="11" id="KW-1133">Transmembrane helix</keyword>
<keyword evidence="8" id="KW-0067">ATP-binding</keyword>
<dbReference type="Pfam" id="PF00512">
    <property type="entry name" value="HisKA"/>
    <property type="match status" value="1"/>
</dbReference>
<sequence length="447" mass="50202">MNAGKRDGREAADILRIHSVRFKYLVTLFVVIFLACGITYLVTFINIWGRMQQSAELQIQSVVDIFAGFMDRSGLTTRDIVDELRKRLDVVEVYERADELPGPFSGAALEPGKLEMRTVEGRFEGAVRMPDGYLYLSVTPPPGQFTGIRKLVLQTLFLCAAIASLGAVVAIHRAIRPLQKLNQAIRQVARGNFDVHVDFESRDEMGVVVRNFNWMVRELRNIEYLRKDFVSSVSHEFKTPIAAIQGSVKLLTSAPYGKLSEEKFQKYTRLISDETDRMASLSSNLLRLSRLENQSAAENPTVFSLDEQIRRCILLLENQWHARHIDLDIQLDRADYRGDEELVQQLWLNLLSNAIKFTGEGGNISVKLRRVVGGLRVEIADDGIGMSPETQQRIFEKFYQGDGSHSREGNGLGLSIVKRILDLHGGAIKYESAPGAGTTCTVTLPDR</sequence>
<dbReference type="EC" id="2.7.13.3" evidence="3"/>
<feature type="domain" description="HAMP" evidence="13">
    <location>
        <begin position="172"/>
        <end position="224"/>
    </location>
</feature>
<keyword evidence="7 14" id="KW-0418">Kinase</keyword>
<dbReference type="Proteomes" id="UP000276301">
    <property type="component" value="Unassembled WGS sequence"/>
</dbReference>
<comment type="caution">
    <text evidence="14">The sequence shown here is derived from an EMBL/GenBank/DDBJ whole genome shotgun (WGS) entry which is preliminary data.</text>
</comment>
<evidence type="ECO:0000256" key="2">
    <source>
        <dbReference type="ARBA" id="ARBA00004370"/>
    </source>
</evidence>
<evidence type="ECO:0000259" key="12">
    <source>
        <dbReference type="PROSITE" id="PS50109"/>
    </source>
</evidence>
<dbReference type="PROSITE" id="PS50885">
    <property type="entry name" value="HAMP"/>
    <property type="match status" value="1"/>
</dbReference>
<dbReference type="PRINTS" id="PR00344">
    <property type="entry name" value="BCTRLSENSOR"/>
</dbReference>
<keyword evidence="5" id="KW-0808">Transferase</keyword>
<organism evidence="14 15">
    <name type="scientific">Anaerotruncus massiliensis</name>
    <name type="common">ex Liu et al. 2021</name>
    <dbReference type="NCBI Taxonomy" id="2321404"/>
    <lineage>
        <taxon>Bacteria</taxon>
        <taxon>Bacillati</taxon>
        <taxon>Bacillota</taxon>
        <taxon>Clostridia</taxon>
        <taxon>Eubacteriales</taxon>
        <taxon>Oscillospiraceae</taxon>
        <taxon>Anaerotruncus</taxon>
    </lineage>
</organism>
<keyword evidence="6" id="KW-0547">Nucleotide-binding</keyword>
<dbReference type="PANTHER" id="PTHR42878:SF7">
    <property type="entry name" value="SENSOR HISTIDINE KINASE GLRK"/>
    <property type="match status" value="1"/>
</dbReference>
<evidence type="ECO:0000256" key="5">
    <source>
        <dbReference type="ARBA" id="ARBA00022679"/>
    </source>
</evidence>
<evidence type="ECO:0000256" key="8">
    <source>
        <dbReference type="ARBA" id="ARBA00022840"/>
    </source>
</evidence>
<dbReference type="PROSITE" id="PS50109">
    <property type="entry name" value="HIS_KIN"/>
    <property type="match status" value="1"/>
</dbReference>
<keyword evidence="15" id="KW-1185">Reference proteome</keyword>
<gene>
    <name evidence="14" type="ORF">D4A47_11675</name>
</gene>
<dbReference type="GO" id="GO:0030295">
    <property type="term" value="F:protein kinase activator activity"/>
    <property type="evidence" value="ECO:0007669"/>
    <property type="project" value="TreeGrafter"/>
</dbReference>
<dbReference type="GO" id="GO:0005524">
    <property type="term" value="F:ATP binding"/>
    <property type="evidence" value="ECO:0007669"/>
    <property type="project" value="UniProtKB-KW"/>
</dbReference>
<dbReference type="CDD" id="cd06225">
    <property type="entry name" value="HAMP"/>
    <property type="match status" value="1"/>
</dbReference>
<dbReference type="Gene3D" id="3.30.565.10">
    <property type="entry name" value="Histidine kinase-like ATPase, C-terminal domain"/>
    <property type="match status" value="1"/>
</dbReference>
<comment type="subcellular location">
    <subcellularLocation>
        <location evidence="2">Membrane</location>
    </subcellularLocation>
</comment>
<comment type="catalytic activity">
    <reaction evidence="1">
        <text>ATP + protein L-histidine = ADP + protein N-phospho-L-histidine.</text>
        <dbReference type="EC" id="2.7.13.3"/>
    </reaction>
</comment>
<dbReference type="InterPro" id="IPR036890">
    <property type="entry name" value="HATPase_C_sf"/>
</dbReference>
<dbReference type="RefSeq" id="WP_121587402.1">
    <property type="nucleotide sequence ID" value="NZ_RCHT01000029.1"/>
</dbReference>
<feature type="domain" description="Histidine kinase" evidence="12">
    <location>
        <begin position="232"/>
        <end position="447"/>
    </location>
</feature>
<dbReference type="GO" id="GO:0016020">
    <property type="term" value="C:membrane"/>
    <property type="evidence" value="ECO:0007669"/>
    <property type="project" value="UniProtKB-SubCell"/>
</dbReference>
<evidence type="ECO:0000256" key="3">
    <source>
        <dbReference type="ARBA" id="ARBA00012438"/>
    </source>
</evidence>
<reference evidence="14 15" key="1">
    <citation type="submission" date="2018-10" db="EMBL/GenBank/DDBJ databases">
        <title>Anaerotruncus faecis sp. nov., isolated from human feces.</title>
        <authorList>
            <person name="Wang Y.-J."/>
        </authorList>
    </citation>
    <scope>NUCLEOTIDE SEQUENCE [LARGE SCALE GENOMIC DNA]</scope>
    <source>
        <strain evidence="14 15">22A2-44</strain>
    </source>
</reference>
<feature type="transmembrane region" description="Helical" evidence="11">
    <location>
        <begin position="24"/>
        <end position="48"/>
    </location>
</feature>
<dbReference type="Pfam" id="PF00672">
    <property type="entry name" value="HAMP"/>
    <property type="match status" value="1"/>
</dbReference>
<dbReference type="AlphaFoldDB" id="A0A498CWJ0"/>
<evidence type="ECO:0000256" key="10">
    <source>
        <dbReference type="ARBA" id="ARBA00023136"/>
    </source>
</evidence>
<dbReference type="InterPro" id="IPR004358">
    <property type="entry name" value="Sig_transdc_His_kin-like_C"/>
</dbReference>
<dbReference type="FunFam" id="3.30.565.10:FF:000006">
    <property type="entry name" value="Sensor histidine kinase WalK"/>
    <property type="match status" value="1"/>
</dbReference>
<dbReference type="SUPFAM" id="SSF55874">
    <property type="entry name" value="ATPase domain of HSP90 chaperone/DNA topoisomerase II/histidine kinase"/>
    <property type="match status" value="1"/>
</dbReference>
<evidence type="ECO:0000256" key="4">
    <source>
        <dbReference type="ARBA" id="ARBA00022553"/>
    </source>
</evidence>
<dbReference type="FunFam" id="1.10.287.130:FF:000001">
    <property type="entry name" value="Two-component sensor histidine kinase"/>
    <property type="match status" value="1"/>
</dbReference>
<dbReference type="CDD" id="cd00082">
    <property type="entry name" value="HisKA"/>
    <property type="match status" value="1"/>
</dbReference>
<dbReference type="PANTHER" id="PTHR42878">
    <property type="entry name" value="TWO-COMPONENT HISTIDINE KINASE"/>
    <property type="match status" value="1"/>
</dbReference>
<name>A0A498CWJ0_9FIRM</name>
<evidence type="ECO:0000256" key="7">
    <source>
        <dbReference type="ARBA" id="ARBA00022777"/>
    </source>
</evidence>
<keyword evidence="11" id="KW-0812">Transmembrane</keyword>
<dbReference type="GO" id="GO:0000155">
    <property type="term" value="F:phosphorelay sensor kinase activity"/>
    <property type="evidence" value="ECO:0007669"/>
    <property type="project" value="InterPro"/>
</dbReference>
<dbReference type="GO" id="GO:0007234">
    <property type="term" value="P:osmosensory signaling via phosphorelay pathway"/>
    <property type="evidence" value="ECO:0007669"/>
    <property type="project" value="TreeGrafter"/>
</dbReference>
<proteinExistence type="predicted"/>
<dbReference type="GO" id="GO:0000156">
    <property type="term" value="F:phosphorelay response regulator activity"/>
    <property type="evidence" value="ECO:0007669"/>
    <property type="project" value="TreeGrafter"/>
</dbReference>
<dbReference type="Gene3D" id="6.10.340.10">
    <property type="match status" value="1"/>
</dbReference>
<keyword evidence="9" id="KW-0902">Two-component regulatory system</keyword>
<dbReference type="Gene3D" id="1.10.287.130">
    <property type="match status" value="1"/>
</dbReference>
<keyword evidence="10 11" id="KW-0472">Membrane</keyword>
<dbReference type="CDD" id="cd00075">
    <property type="entry name" value="HATPase"/>
    <property type="match status" value="1"/>
</dbReference>
<protein>
    <recommendedName>
        <fullName evidence="3">histidine kinase</fullName>
        <ecNumber evidence="3">2.7.13.3</ecNumber>
    </recommendedName>
</protein>
<evidence type="ECO:0000256" key="1">
    <source>
        <dbReference type="ARBA" id="ARBA00000085"/>
    </source>
</evidence>
<dbReference type="InterPro" id="IPR003660">
    <property type="entry name" value="HAMP_dom"/>
</dbReference>
<evidence type="ECO:0000313" key="14">
    <source>
        <dbReference type="EMBL" id="RLL08703.1"/>
    </source>
</evidence>